<dbReference type="InterPro" id="IPR026289">
    <property type="entry name" value="SBP_TakP-like"/>
</dbReference>
<accession>A0A3A1Z247</accession>
<keyword evidence="1 4" id="KW-0732">Signal</keyword>
<gene>
    <name evidence="5" type="ORF">CJP73_03325</name>
</gene>
<protein>
    <submittedName>
        <fullName evidence="5">ABC transporter substrate-binding protein</fullName>
    </submittedName>
</protein>
<name>A0A3A1Z247_9BURK</name>
<feature type="binding site" evidence="2">
    <location>
        <position position="178"/>
    </location>
    <ligand>
        <name>substrate</name>
    </ligand>
</feature>
<dbReference type="GO" id="GO:0046872">
    <property type="term" value="F:metal ion binding"/>
    <property type="evidence" value="ECO:0007669"/>
    <property type="project" value="UniProtKB-KW"/>
</dbReference>
<dbReference type="CDD" id="cd13682">
    <property type="entry name" value="PBP2_TRAP_alpha-ketoacid"/>
    <property type="match status" value="1"/>
</dbReference>
<evidence type="ECO:0000313" key="5">
    <source>
        <dbReference type="EMBL" id="RIY42477.1"/>
    </source>
</evidence>
<dbReference type="GO" id="GO:0031317">
    <property type="term" value="C:tripartite ATP-independent periplasmic transporter complex"/>
    <property type="evidence" value="ECO:0007669"/>
    <property type="project" value="InterPro"/>
</dbReference>
<dbReference type="NCBIfam" id="NF037995">
    <property type="entry name" value="TRAP_S1"/>
    <property type="match status" value="1"/>
</dbReference>
<evidence type="ECO:0000256" key="2">
    <source>
        <dbReference type="PIRSR" id="PIRSR039026-1"/>
    </source>
</evidence>
<dbReference type="SUPFAM" id="SSF53850">
    <property type="entry name" value="Periplasmic binding protein-like II"/>
    <property type="match status" value="1"/>
</dbReference>
<feature type="binding site" evidence="3">
    <location>
        <position position="215"/>
    </location>
    <ligand>
        <name>substrate</name>
    </ligand>
</feature>
<dbReference type="PROSITE" id="PS51318">
    <property type="entry name" value="TAT"/>
    <property type="match status" value="1"/>
</dbReference>
<dbReference type="InterPro" id="IPR006311">
    <property type="entry name" value="TAT_signal"/>
</dbReference>
<evidence type="ECO:0000256" key="3">
    <source>
        <dbReference type="PIRSR" id="PIRSR039026-2"/>
    </source>
</evidence>
<dbReference type="InterPro" id="IPR041722">
    <property type="entry name" value="TakP/all3028"/>
</dbReference>
<feature type="binding site" evidence="2">
    <location>
        <position position="157"/>
    </location>
    <ligand>
        <name>substrate</name>
    </ligand>
</feature>
<evidence type="ECO:0000256" key="4">
    <source>
        <dbReference type="SAM" id="SignalP"/>
    </source>
</evidence>
<organism evidence="5 6">
    <name type="scientific">Neopusillimonas maritima</name>
    <dbReference type="NCBI Taxonomy" id="2026239"/>
    <lineage>
        <taxon>Bacteria</taxon>
        <taxon>Pseudomonadati</taxon>
        <taxon>Pseudomonadota</taxon>
        <taxon>Betaproteobacteria</taxon>
        <taxon>Burkholderiales</taxon>
        <taxon>Alcaligenaceae</taxon>
        <taxon>Neopusillimonas</taxon>
    </lineage>
</organism>
<dbReference type="GO" id="GO:0043177">
    <property type="term" value="F:organic acid binding"/>
    <property type="evidence" value="ECO:0007669"/>
    <property type="project" value="InterPro"/>
</dbReference>
<dbReference type="GO" id="GO:0015849">
    <property type="term" value="P:organic acid transport"/>
    <property type="evidence" value="ECO:0007669"/>
    <property type="project" value="InterPro"/>
</dbReference>
<evidence type="ECO:0000313" key="6">
    <source>
        <dbReference type="Proteomes" id="UP000266206"/>
    </source>
</evidence>
<feature type="chain" id="PRO_5017430798" evidence="4">
    <location>
        <begin position="28"/>
        <end position="365"/>
    </location>
</feature>
<feature type="binding site" evidence="3">
    <location>
        <position position="241"/>
    </location>
    <ligand>
        <name>substrate</name>
    </ligand>
</feature>
<dbReference type="EMBL" id="NQYH01000001">
    <property type="protein sequence ID" value="RIY42477.1"/>
    <property type="molecule type" value="Genomic_DNA"/>
</dbReference>
<dbReference type="InterPro" id="IPR018389">
    <property type="entry name" value="DctP_fam"/>
</dbReference>
<dbReference type="PANTHER" id="PTHR33376">
    <property type="match status" value="1"/>
</dbReference>
<dbReference type="InterPro" id="IPR038404">
    <property type="entry name" value="TRAP_DctP_sf"/>
</dbReference>
<dbReference type="RefSeq" id="WP_114420299.1">
    <property type="nucleotide sequence ID" value="NZ_NQYH01000001.1"/>
</dbReference>
<feature type="signal peptide" evidence="4">
    <location>
        <begin position="1"/>
        <end position="27"/>
    </location>
</feature>
<comment type="caution">
    <text evidence="5">The sequence shown here is derived from an EMBL/GenBank/DDBJ whole genome shotgun (WGS) entry which is preliminary data.</text>
</comment>
<dbReference type="Proteomes" id="UP000266206">
    <property type="component" value="Unassembled WGS sequence"/>
</dbReference>
<dbReference type="PIRSF" id="PIRSF039026">
    <property type="entry name" value="SiaP"/>
    <property type="match status" value="1"/>
</dbReference>
<keyword evidence="3" id="KW-0479">Metal-binding</keyword>
<dbReference type="Gene3D" id="3.40.190.170">
    <property type="entry name" value="Bacterial extracellular solute-binding protein, family 7"/>
    <property type="match status" value="1"/>
</dbReference>
<evidence type="ECO:0000256" key="1">
    <source>
        <dbReference type="ARBA" id="ARBA00022729"/>
    </source>
</evidence>
<dbReference type="GO" id="GO:0055085">
    <property type="term" value="P:transmembrane transport"/>
    <property type="evidence" value="ECO:0007669"/>
    <property type="project" value="InterPro"/>
</dbReference>
<sequence length="365" mass="40036">MQRRRFLTQAAAATGAGLAAVGLPAVAQNAPTVRWRMSTGWPKSLDALYGSADELCRRVGELTGGKFEIRAFPGGEIVPYAQNMEAVSNGTVECNHVLATAHIGTNTAIAFDTGLSFGMNARQHNAWIQFGGGMEKLREMYGQYGITNFVTGNVGVQMGGWYRKEIKSLKDLDGLKIRVGGIGGMVLQKLGAVPQQIPPSDIYPSLEKGTIDAAEWIGPYDDERLGLNKVAPFYYSPGWWEGSASITTMVNTEAWDKLPAEFKSAFECAANEQALRMLAAYDAKNPPALRSLIAGGAQLKYFPKDVMEAAYTASQELWGELSEENPDFAKIYPEWKKFQEAEASWFRVAENALDNFTYSEVLKRS</sequence>
<dbReference type="OrthoDB" id="9769667at2"/>
<dbReference type="PANTHER" id="PTHR33376:SF5">
    <property type="entry name" value="EXTRACYTOPLASMIC SOLUTE RECEPTOR PROTEIN"/>
    <property type="match status" value="1"/>
</dbReference>
<dbReference type="AlphaFoldDB" id="A0A3A1Z247"/>
<feature type="binding site" evidence="3">
    <location>
        <position position="216"/>
    </location>
    <ligand>
        <name>Na(+)</name>
        <dbReference type="ChEBI" id="CHEBI:29101"/>
    </ligand>
</feature>
<dbReference type="Gene3D" id="3.40.190.10">
    <property type="entry name" value="Periplasmic binding protein-like II"/>
    <property type="match status" value="1"/>
</dbReference>
<reference evidence="5 6" key="1">
    <citation type="submission" date="2017-08" db="EMBL/GenBank/DDBJ databases">
        <title>Pusillimonas indicus sp. nov., a member of the family Alcaligenaceae isolated from surface seawater.</title>
        <authorList>
            <person name="Li J."/>
        </authorList>
    </citation>
    <scope>NUCLEOTIDE SEQUENCE [LARGE SCALE GENOMIC DNA]</scope>
    <source>
        <strain evidence="5 6">L52-1-41</strain>
    </source>
</reference>
<dbReference type="Pfam" id="PF03480">
    <property type="entry name" value="DctP"/>
    <property type="match status" value="1"/>
</dbReference>
<proteinExistence type="predicted"/>